<dbReference type="InterPro" id="IPR025981">
    <property type="entry name" value="rRNA_MeTrfase"/>
</dbReference>
<dbReference type="Gene3D" id="1.10.8.10">
    <property type="entry name" value="DNA helicase RuvA subunit, C-terminal domain"/>
    <property type="match status" value="1"/>
</dbReference>
<evidence type="ECO:0000313" key="12">
    <source>
        <dbReference type="EMBL" id="BAR64666.1"/>
    </source>
</evidence>
<feature type="binding site" evidence="11">
    <location>
        <position position="191"/>
    </location>
    <ligand>
        <name>S-adenosyl-L-methionine</name>
        <dbReference type="ChEBI" id="CHEBI:59789"/>
    </ligand>
</feature>
<comment type="catalytic activity">
    <reaction evidence="1">
        <text>guanosine(1405) in 16S rRNA + S-adenosyl-L-methionine = N(7)-methylguanosine(1405) in 16S rRNA + S-adenosyl-L-homocysteine</text>
        <dbReference type="Rhea" id="RHEA:42772"/>
        <dbReference type="Rhea" id="RHEA-COMP:10225"/>
        <dbReference type="Rhea" id="RHEA-COMP:10226"/>
        <dbReference type="ChEBI" id="CHEBI:57856"/>
        <dbReference type="ChEBI" id="CHEBI:59789"/>
        <dbReference type="ChEBI" id="CHEBI:74269"/>
        <dbReference type="ChEBI" id="CHEBI:74480"/>
        <dbReference type="EC" id="2.1.1.179"/>
    </reaction>
</comment>
<dbReference type="SUPFAM" id="SSF53335">
    <property type="entry name" value="S-adenosyl-L-methionine-dependent methyltransferases"/>
    <property type="match status" value="1"/>
</dbReference>
<evidence type="ECO:0000256" key="4">
    <source>
        <dbReference type="ARBA" id="ARBA00015154"/>
    </source>
</evidence>
<name>A0A0F7QDZ4_PSEAI</name>
<dbReference type="NCBIfam" id="NF000113">
    <property type="entry name" value="16S_rRNA_Rmt_F"/>
    <property type="match status" value="1"/>
</dbReference>
<keyword evidence="7" id="KW-0808">Transferase</keyword>
<feature type="binding site" evidence="11">
    <location>
        <begin position="89"/>
        <end position="95"/>
    </location>
    <ligand>
        <name>S-adenosyl-L-methionine</name>
        <dbReference type="ChEBI" id="CHEBI:59789"/>
    </ligand>
</feature>
<accession>A0A0F7QDZ4</accession>
<evidence type="ECO:0000256" key="2">
    <source>
        <dbReference type="ARBA" id="ARBA00005487"/>
    </source>
</evidence>
<keyword evidence="9" id="KW-0046">Antibiotic resistance</keyword>
<dbReference type="RefSeq" id="WP_023434793.1">
    <property type="nucleotide sequence ID" value="NG_051537.1"/>
</dbReference>
<gene>
    <name evidence="12" type="primary">rmtF2</name>
</gene>
<dbReference type="Pfam" id="PF07091">
    <property type="entry name" value="FmrO"/>
    <property type="match status" value="1"/>
</dbReference>
<keyword evidence="5" id="KW-0698">rRNA processing</keyword>
<dbReference type="PIRSF" id="PIRSF015852">
    <property type="entry name" value="RRNA_mtase_Grm"/>
    <property type="match status" value="1"/>
</dbReference>
<feature type="binding site" evidence="11">
    <location>
        <position position="120"/>
    </location>
    <ligand>
        <name>S-adenosyl-L-methionine</name>
        <dbReference type="ChEBI" id="CHEBI:59789"/>
    </ligand>
</feature>
<feature type="binding site" evidence="11">
    <location>
        <position position="140"/>
    </location>
    <ligand>
        <name>S-adenosyl-L-methionine</name>
        <dbReference type="ChEBI" id="CHEBI:59789"/>
    </ligand>
</feature>
<evidence type="ECO:0000256" key="9">
    <source>
        <dbReference type="ARBA" id="ARBA00023251"/>
    </source>
</evidence>
<evidence type="ECO:0000256" key="3">
    <source>
        <dbReference type="ARBA" id="ARBA00012300"/>
    </source>
</evidence>
<evidence type="ECO:0000256" key="8">
    <source>
        <dbReference type="ARBA" id="ARBA00022691"/>
    </source>
</evidence>
<keyword evidence="6 12" id="KW-0489">Methyltransferase</keyword>
<dbReference type="GO" id="GO:0008649">
    <property type="term" value="F:rRNA methyltransferase activity"/>
    <property type="evidence" value="ECO:0007669"/>
    <property type="project" value="InterPro"/>
</dbReference>
<dbReference type="InterPro" id="IPR010769">
    <property type="entry name" value="rRNA_MeTrfase_GmN_bac"/>
</dbReference>
<dbReference type="AlphaFoldDB" id="A0A0F7QDZ4"/>
<organism evidence="12">
    <name type="scientific">Pseudomonas aeruginosa</name>
    <dbReference type="NCBI Taxonomy" id="287"/>
    <lineage>
        <taxon>Bacteria</taxon>
        <taxon>Pseudomonadati</taxon>
        <taxon>Pseudomonadota</taxon>
        <taxon>Gammaproteobacteria</taxon>
        <taxon>Pseudomonadales</taxon>
        <taxon>Pseudomonadaceae</taxon>
        <taxon>Pseudomonas</taxon>
    </lineage>
</organism>
<protein>
    <recommendedName>
        <fullName evidence="4">16S rRNA (guanine(1405)-N(7))-methyltransferase</fullName>
        <ecNumber evidence="3">2.1.1.179</ecNumber>
    </recommendedName>
    <alternativeName>
        <fullName evidence="10">16S rRNA m7G1405 methyltransferase</fullName>
    </alternativeName>
</protein>
<dbReference type="EC" id="2.1.1.179" evidence="3"/>
<dbReference type="PATRIC" id="fig|287.2580.peg.2514"/>
<dbReference type="GO" id="GO:0046677">
    <property type="term" value="P:response to antibiotic"/>
    <property type="evidence" value="ECO:0007669"/>
    <property type="project" value="UniProtKB-KW"/>
</dbReference>
<evidence type="ECO:0000256" key="7">
    <source>
        <dbReference type="ARBA" id="ARBA00022679"/>
    </source>
</evidence>
<proteinExistence type="inferred from homology"/>
<evidence type="ECO:0000256" key="5">
    <source>
        <dbReference type="ARBA" id="ARBA00022552"/>
    </source>
</evidence>
<comment type="similarity">
    <text evidence="2">Belongs to the methyltransferase superfamily. Aminoglycoside resistance family.</text>
</comment>
<evidence type="ECO:0000256" key="10">
    <source>
        <dbReference type="ARBA" id="ARBA00033062"/>
    </source>
</evidence>
<dbReference type="NCBIfam" id="NF000466">
    <property type="entry name" value="16S_rRNA_Rmt_gen"/>
    <property type="match status" value="1"/>
</dbReference>
<evidence type="ECO:0000256" key="6">
    <source>
        <dbReference type="ARBA" id="ARBA00022603"/>
    </source>
</evidence>
<dbReference type="Gene3D" id="3.40.50.150">
    <property type="entry name" value="Vaccinia Virus protein VP39"/>
    <property type="match status" value="1"/>
</dbReference>
<reference evidence="12" key="1">
    <citation type="submission" date="2015-04" db="EMBL/GenBank/DDBJ databases">
        <title>Emergence of DIM-1 metallo-beta-lactamase and 16S rRNA methylase RmtF2 Producing Multidrug-Resistant Pseudomonas aeruginosa Isolates in Nepal.</title>
        <authorList>
            <person name="Tada T."/>
            <person name="Miyoshi-Akiyama T."/>
            <person name="Kirikae T."/>
        </authorList>
    </citation>
    <scope>NUCLEOTIDE SEQUENCE</scope>
    <source>
        <strain evidence="12">IOMTU 133</strain>
    </source>
</reference>
<keyword evidence="8 11" id="KW-0949">S-adenosyl-L-methionine</keyword>
<feature type="binding site" evidence="11">
    <location>
        <begin position="166"/>
        <end position="167"/>
    </location>
    <ligand>
        <name>S-adenosyl-L-methionine</name>
        <dbReference type="ChEBI" id="CHEBI:59789"/>
    </ligand>
</feature>
<sequence length="259" mass="28661">MDERAQAALDALLSAKNLRDVCPETVRRVFMELLPRYRKPKDAEKAARTHLHQITGAFMTADAQEKARALLARWNEGDESALAAALSLHASTRERLPGADEWMRRVSPFLGADARVLDLACGLNPILLGSMGVTNALGMDIHLGCVRLVNETARARGWHTRARACDLLSEIPAEEADAALLMKLLPVLEAQKTGRAAELLASLRAPRLVVTFPTRTLGGRGVGMEKHYADWFERILPDTLSVRDRFTVSDELVYLVERT</sequence>
<evidence type="ECO:0000256" key="1">
    <source>
        <dbReference type="ARBA" id="ARBA00001643"/>
    </source>
</evidence>
<evidence type="ECO:0000256" key="11">
    <source>
        <dbReference type="PIRSR" id="PIRSR015852-1"/>
    </source>
</evidence>
<dbReference type="InterPro" id="IPR029063">
    <property type="entry name" value="SAM-dependent_MTases_sf"/>
</dbReference>
<dbReference type="EMBL" id="LC050387">
    <property type="protein sequence ID" value="BAR64666.1"/>
    <property type="molecule type" value="Genomic_DNA"/>
</dbReference>